<gene>
    <name evidence="1" type="ORF">PFICI_06237</name>
</gene>
<reference evidence="2" key="1">
    <citation type="journal article" date="2015" name="BMC Genomics">
        <title>Genomic and transcriptomic analysis of the endophytic fungus Pestalotiopsis fici reveals its lifestyle and high potential for synthesis of natural products.</title>
        <authorList>
            <person name="Wang X."/>
            <person name="Zhang X."/>
            <person name="Liu L."/>
            <person name="Xiang M."/>
            <person name="Wang W."/>
            <person name="Sun X."/>
            <person name="Che Y."/>
            <person name="Guo L."/>
            <person name="Liu G."/>
            <person name="Guo L."/>
            <person name="Wang C."/>
            <person name="Yin W.B."/>
            <person name="Stadler M."/>
            <person name="Zhang X."/>
            <person name="Liu X."/>
        </authorList>
    </citation>
    <scope>NUCLEOTIDE SEQUENCE [LARGE SCALE GENOMIC DNA]</scope>
    <source>
        <strain evidence="2">W106-1 / CGMCC3.15140</strain>
    </source>
</reference>
<sequence length="137" mass="15188">MAQECVAYPGPGNGLYEVHAVICSTETELKHALPPIQIRLMGEGSTLGASERQVYTETSQRMIHAKHIQLTEEDGIQLLEIILRDPETGIEVHCLYRTSADIPIILSATIVENKGSKDIYLETVALSMLKHRRAYSA</sequence>
<evidence type="ECO:0000313" key="1">
    <source>
        <dbReference type="EMBL" id="ETS81235.1"/>
    </source>
</evidence>
<name>W3X5C1_PESFW</name>
<dbReference type="RefSeq" id="XP_007833009.1">
    <property type="nucleotide sequence ID" value="XM_007834818.1"/>
</dbReference>
<dbReference type="EMBL" id="KI912112">
    <property type="protein sequence ID" value="ETS81235.1"/>
    <property type="molecule type" value="Genomic_DNA"/>
</dbReference>
<organism evidence="1 2">
    <name type="scientific">Pestalotiopsis fici (strain W106-1 / CGMCC3.15140)</name>
    <dbReference type="NCBI Taxonomy" id="1229662"/>
    <lineage>
        <taxon>Eukaryota</taxon>
        <taxon>Fungi</taxon>
        <taxon>Dikarya</taxon>
        <taxon>Ascomycota</taxon>
        <taxon>Pezizomycotina</taxon>
        <taxon>Sordariomycetes</taxon>
        <taxon>Xylariomycetidae</taxon>
        <taxon>Amphisphaeriales</taxon>
        <taxon>Sporocadaceae</taxon>
        <taxon>Pestalotiopsis</taxon>
    </lineage>
</organism>
<proteinExistence type="predicted"/>
<dbReference type="Proteomes" id="UP000030651">
    <property type="component" value="Unassembled WGS sequence"/>
</dbReference>
<protein>
    <submittedName>
        <fullName evidence="1">Uncharacterized protein</fullName>
    </submittedName>
</protein>
<dbReference type="InterPro" id="IPR038417">
    <property type="entry name" value="Alpga-gal_N_sf"/>
</dbReference>
<keyword evidence="2" id="KW-1185">Reference proteome</keyword>
<dbReference type="OrthoDB" id="5795902at2759"/>
<dbReference type="InParanoid" id="W3X5C1"/>
<evidence type="ECO:0000313" key="2">
    <source>
        <dbReference type="Proteomes" id="UP000030651"/>
    </source>
</evidence>
<dbReference type="KEGG" id="pfy:PFICI_06237"/>
<dbReference type="HOGENOM" id="CLU_1865840_0_0_1"/>
<dbReference type="GeneID" id="19271250"/>
<dbReference type="Gene3D" id="2.70.98.60">
    <property type="entry name" value="alpha-galactosidase from lactobacil brevis"/>
    <property type="match status" value="1"/>
</dbReference>
<accession>W3X5C1</accession>
<dbReference type="AlphaFoldDB" id="W3X5C1"/>